<accession>A0AAV8T959</accession>
<protein>
    <submittedName>
        <fullName evidence="1">Uncharacterized protein</fullName>
    </submittedName>
</protein>
<sequence>MENHLSARYHMQTTSISTAATRTLYSPTSDRGSIYDGHHKKDEVEPVLESTADSDNLQRSPWICYFTSFKQHDAASQDSQQCIGSCTKVSHEEGTCAVAGGLTRISELRPICHLSDLMIDDIIDVSDQNFVDEEKGEKLCSESLLKRLKTVEPDASRYLSSIQFPSSGSVVWEAYNLCFNCQSSFH</sequence>
<dbReference type="EMBL" id="JAIWQS010000005">
    <property type="protein sequence ID" value="KAJ8763346.1"/>
    <property type="molecule type" value="Genomic_DNA"/>
</dbReference>
<evidence type="ECO:0000313" key="2">
    <source>
        <dbReference type="Proteomes" id="UP001159364"/>
    </source>
</evidence>
<dbReference type="AlphaFoldDB" id="A0AAV8T959"/>
<organism evidence="1 2">
    <name type="scientific">Erythroxylum novogranatense</name>
    <dbReference type="NCBI Taxonomy" id="1862640"/>
    <lineage>
        <taxon>Eukaryota</taxon>
        <taxon>Viridiplantae</taxon>
        <taxon>Streptophyta</taxon>
        <taxon>Embryophyta</taxon>
        <taxon>Tracheophyta</taxon>
        <taxon>Spermatophyta</taxon>
        <taxon>Magnoliopsida</taxon>
        <taxon>eudicotyledons</taxon>
        <taxon>Gunneridae</taxon>
        <taxon>Pentapetalae</taxon>
        <taxon>rosids</taxon>
        <taxon>fabids</taxon>
        <taxon>Malpighiales</taxon>
        <taxon>Erythroxylaceae</taxon>
        <taxon>Erythroxylum</taxon>
    </lineage>
</organism>
<comment type="caution">
    <text evidence="1">The sequence shown here is derived from an EMBL/GenBank/DDBJ whole genome shotgun (WGS) entry which is preliminary data.</text>
</comment>
<name>A0AAV8T959_9ROSI</name>
<proteinExistence type="predicted"/>
<reference evidence="1 2" key="1">
    <citation type="submission" date="2021-09" db="EMBL/GenBank/DDBJ databases">
        <title>Genomic insights and catalytic innovation underlie evolution of tropane alkaloids biosynthesis.</title>
        <authorList>
            <person name="Wang Y.-J."/>
            <person name="Tian T."/>
            <person name="Huang J.-P."/>
            <person name="Huang S.-X."/>
        </authorList>
    </citation>
    <scope>NUCLEOTIDE SEQUENCE [LARGE SCALE GENOMIC DNA]</scope>
    <source>
        <strain evidence="1">KIB-2018</strain>
        <tissue evidence="1">Leaf</tissue>
    </source>
</reference>
<keyword evidence="2" id="KW-1185">Reference proteome</keyword>
<gene>
    <name evidence="1" type="ORF">K2173_002229</name>
</gene>
<dbReference type="Proteomes" id="UP001159364">
    <property type="component" value="Linkage Group LG05"/>
</dbReference>
<evidence type="ECO:0000313" key="1">
    <source>
        <dbReference type="EMBL" id="KAJ8763346.1"/>
    </source>
</evidence>